<protein>
    <submittedName>
        <fullName evidence="1">Uncharacterized protein</fullName>
    </submittedName>
</protein>
<sequence>MTMAPSRPFSVHYGTALVLFAIIFICLTDSRQFVDASLPSGHLSSEQLVDDPLFIRALLLGALSEFISFKRRYKVTGAVTIGPQFGICFEERVKITGPVQSRWTPSSGGNNWG</sequence>
<evidence type="ECO:0000313" key="2">
    <source>
        <dbReference type="Proteomes" id="UP000499080"/>
    </source>
</evidence>
<proteinExistence type="predicted"/>
<comment type="caution">
    <text evidence="1">The sequence shown here is derived from an EMBL/GenBank/DDBJ whole genome shotgun (WGS) entry which is preliminary data.</text>
</comment>
<gene>
    <name evidence="1" type="ORF">AVEN_87704_1</name>
</gene>
<reference evidence="1 2" key="1">
    <citation type="journal article" date="2019" name="Sci. Rep.">
        <title>Orb-weaving spider Araneus ventricosus genome elucidates the spidroin gene catalogue.</title>
        <authorList>
            <person name="Kono N."/>
            <person name="Nakamura H."/>
            <person name="Ohtoshi R."/>
            <person name="Moran D.A.P."/>
            <person name="Shinohara A."/>
            <person name="Yoshida Y."/>
            <person name="Fujiwara M."/>
            <person name="Mori M."/>
            <person name="Tomita M."/>
            <person name="Arakawa K."/>
        </authorList>
    </citation>
    <scope>NUCLEOTIDE SEQUENCE [LARGE SCALE GENOMIC DNA]</scope>
</reference>
<dbReference type="EMBL" id="BGPR01028074">
    <property type="protein sequence ID" value="GBN98993.1"/>
    <property type="molecule type" value="Genomic_DNA"/>
</dbReference>
<keyword evidence="2" id="KW-1185">Reference proteome</keyword>
<dbReference type="AlphaFoldDB" id="A0A4Y2TGV0"/>
<dbReference type="Proteomes" id="UP000499080">
    <property type="component" value="Unassembled WGS sequence"/>
</dbReference>
<evidence type="ECO:0000313" key="1">
    <source>
        <dbReference type="EMBL" id="GBN98993.1"/>
    </source>
</evidence>
<organism evidence="1 2">
    <name type="scientific">Araneus ventricosus</name>
    <name type="common">Orbweaver spider</name>
    <name type="synonym">Epeira ventricosa</name>
    <dbReference type="NCBI Taxonomy" id="182803"/>
    <lineage>
        <taxon>Eukaryota</taxon>
        <taxon>Metazoa</taxon>
        <taxon>Ecdysozoa</taxon>
        <taxon>Arthropoda</taxon>
        <taxon>Chelicerata</taxon>
        <taxon>Arachnida</taxon>
        <taxon>Araneae</taxon>
        <taxon>Araneomorphae</taxon>
        <taxon>Entelegynae</taxon>
        <taxon>Araneoidea</taxon>
        <taxon>Araneidae</taxon>
        <taxon>Araneus</taxon>
    </lineage>
</organism>
<name>A0A4Y2TGV0_ARAVE</name>
<accession>A0A4Y2TGV0</accession>